<keyword evidence="2" id="KW-1185">Reference proteome</keyword>
<reference evidence="1 2" key="1">
    <citation type="journal article" date="2001" name="Proc. Natl. Acad. Sci. U.S.A.">
        <title>Analysis of the chromosome sequence of the legume symbiont Sinorhizobium meliloti strain 1021.</title>
        <authorList>
            <person name="Capela D."/>
            <person name="Barloy-Hubler F."/>
            <person name="Gouzy J."/>
            <person name="Bothe G."/>
            <person name="Ampe F."/>
            <person name="Batut J."/>
            <person name="Boistard P."/>
            <person name="Becker A."/>
            <person name="Boutry M."/>
            <person name="Cadieu E."/>
            <person name="Dreano S."/>
            <person name="Gloux S."/>
            <person name="Godrie T."/>
            <person name="Goffeau A."/>
            <person name="Kahn D."/>
            <person name="Kiss E."/>
            <person name="Lelaure V."/>
            <person name="Masuy D."/>
            <person name="Pohl T."/>
            <person name="Portetelle D."/>
            <person name="Puehler A."/>
            <person name="Purnelle B."/>
            <person name="Ramsperger U."/>
            <person name="Renard C."/>
            <person name="Thebault P."/>
            <person name="Vandenbol M."/>
            <person name="Weidner S."/>
            <person name="Galibert F."/>
        </authorList>
    </citation>
    <scope>NUCLEOTIDE SEQUENCE [LARGE SCALE GENOMIC DNA]</scope>
    <source>
        <strain evidence="1 2">1021</strain>
    </source>
</reference>
<dbReference type="Proteomes" id="UP000001976">
    <property type="component" value="Chromosome"/>
</dbReference>
<dbReference type="SMR" id="Q92JT4"/>
<sequence>MKKIRTLPPIETSGKRDFVALTAQKIVDDVLDATKVVRSSIKRFRASGDPESMVAAMNHLMREFKRLHEEAVAVKRLVGLTESQDRSRIGKKTYTTTQTRQWNRWCTEIHEPSLFDPSRVFLEPVTGEDAVSVYWRGKHIGHVKTCEIIARENPLEPISTGYYVTNPFKIAYKKPHYKTFDDAIGRLVNELSRFVAGTTSNI</sequence>
<evidence type="ECO:0000313" key="2">
    <source>
        <dbReference type="Proteomes" id="UP000001976"/>
    </source>
</evidence>
<reference evidence="2" key="2">
    <citation type="journal article" date="2001" name="Science">
        <title>The composite genome of the legume symbiont Sinorhizobium meliloti.</title>
        <authorList>
            <person name="Galibert F."/>
            <person name="Finan T.M."/>
            <person name="Long S.R."/>
            <person name="Puehler A."/>
            <person name="Abola P."/>
            <person name="Ampe F."/>
            <person name="Barloy-Hubler F."/>
            <person name="Barnett M.J."/>
            <person name="Becker A."/>
            <person name="Boistard P."/>
            <person name="Bothe G."/>
            <person name="Boutry M."/>
            <person name="Bowser L."/>
            <person name="Buhrmester J."/>
            <person name="Cadieu E."/>
            <person name="Capela D."/>
            <person name="Chain P."/>
            <person name="Cowie A."/>
            <person name="Davis R.W."/>
            <person name="Dreano S."/>
            <person name="Federspiel N.A."/>
            <person name="Fisher R.F."/>
            <person name="Gloux S."/>
            <person name="Godrie T."/>
            <person name="Goffeau A."/>
            <person name="Golding B."/>
            <person name="Gouzy J."/>
            <person name="Gurjal M."/>
            <person name="Hernandez-Lucas I."/>
            <person name="Hong A."/>
            <person name="Huizar L."/>
            <person name="Hyman R.W."/>
            <person name="Jones T."/>
            <person name="Kahn D."/>
            <person name="Kahn M.L."/>
            <person name="Kalman S."/>
            <person name="Keating D.H."/>
            <person name="Kiss E."/>
            <person name="Komp C."/>
            <person name="Lelaure V."/>
            <person name="Masuy D."/>
            <person name="Palm C."/>
            <person name="Peck M.C."/>
            <person name="Pohl T.M."/>
            <person name="Portetelle D."/>
            <person name="Purnelle B."/>
            <person name="Ramsperger U."/>
            <person name="Surzycki R."/>
            <person name="Thebault P."/>
            <person name="Vandenbol M."/>
            <person name="Vorhoelter F.J."/>
            <person name="Weidner S."/>
            <person name="Wells D.H."/>
            <person name="Wong K."/>
            <person name="Yeh K.-C."/>
            <person name="Batut J."/>
        </authorList>
    </citation>
    <scope>NUCLEOTIDE SEQUENCE [LARGE SCALE GENOMIC DNA]</scope>
    <source>
        <strain evidence="2">1021</strain>
    </source>
</reference>
<dbReference type="EnsemblBacteria" id="CAC47721">
    <property type="protein sequence ID" value="CAC47721"/>
    <property type="gene ID" value="SMc03297"/>
</dbReference>
<proteinExistence type="predicted"/>
<dbReference type="HOGENOM" id="CLU_1353728_0_0_5"/>
<dbReference type="AlphaFoldDB" id="Q92JT4"/>
<evidence type="ECO:0000313" key="1">
    <source>
        <dbReference type="EMBL" id="CAC47721.1"/>
    </source>
</evidence>
<gene>
    <name evidence="1" type="ORF">SMc03297</name>
</gene>
<dbReference type="KEGG" id="sme:SMc03297"/>
<organism evidence="1 2">
    <name type="scientific">Rhizobium meliloti (strain 1021)</name>
    <name type="common">Ensifer meliloti</name>
    <name type="synonym">Sinorhizobium meliloti</name>
    <dbReference type="NCBI Taxonomy" id="266834"/>
    <lineage>
        <taxon>Bacteria</taxon>
        <taxon>Pseudomonadati</taxon>
        <taxon>Pseudomonadota</taxon>
        <taxon>Alphaproteobacteria</taxon>
        <taxon>Hyphomicrobiales</taxon>
        <taxon>Rhizobiaceae</taxon>
        <taxon>Sinorhizobium/Ensifer group</taxon>
        <taxon>Sinorhizobium</taxon>
    </lineage>
</organism>
<dbReference type="EMBL" id="AL591688">
    <property type="protein sequence ID" value="CAC47721.1"/>
    <property type="molecule type" value="Genomic_DNA"/>
</dbReference>
<name>Q92JT4_RHIME</name>
<accession>Q92JT4</accession>
<protein>
    <submittedName>
        <fullName evidence="1">Uncharacterized protein</fullName>
    </submittedName>
</protein>
<dbReference type="RefSeq" id="WP_010970449.1">
    <property type="nucleotide sequence ID" value="NC_003047.1"/>
</dbReference>